<feature type="non-terminal residue" evidence="2">
    <location>
        <position position="1"/>
    </location>
</feature>
<dbReference type="InterPro" id="IPR052929">
    <property type="entry name" value="RNase_H-like_EbsB-rel"/>
</dbReference>
<proteinExistence type="predicted"/>
<sequence length="111" mass="12184">LFFKCKFVKYSWSGLNMEATRSQFESLTSATAVVQWKRPEHDILKINSGGAYRRETSDGGWGFVIRDHAGNVICAGAGRENHLLDAFQSEVLPCMAGIPAASHLGMVHVMA</sequence>
<organism evidence="2 3">
    <name type="scientific">Dichanthelium oligosanthes</name>
    <dbReference type="NCBI Taxonomy" id="888268"/>
    <lineage>
        <taxon>Eukaryota</taxon>
        <taxon>Viridiplantae</taxon>
        <taxon>Streptophyta</taxon>
        <taxon>Embryophyta</taxon>
        <taxon>Tracheophyta</taxon>
        <taxon>Spermatophyta</taxon>
        <taxon>Magnoliopsida</taxon>
        <taxon>Liliopsida</taxon>
        <taxon>Poales</taxon>
        <taxon>Poaceae</taxon>
        <taxon>PACMAD clade</taxon>
        <taxon>Panicoideae</taxon>
        <taxon>Panicodae</taxon>
        <taxon>Paniceae</taxon>
        <taxon>Dichantheliinae</taxon>
        <taxon>Dichanthelium</taxon>
    </lineage>
</organism>
<feature type="domain" description="RNase H type-1" evidence="1">
    <location>
        <begin position="47"/>
        <end position="109"/>
    </location>
</feature>
<name>A0A1E5URS6_9POAL</name>
<evidence type="ECO:0000313" key="3">
    <source>
        <dbReference type="Proteomes" id="UP000095767"/>
    </source>
</evidence>
<reference evidence="2 3" key="1">
    <citation type="submission" date="2016-09" db="EMBL/GenBank/DDBJ databases">
        <title>The draft genome of Dichanthelium oligosanthes: A C3 panicoid grass species.</title>
        <authorList>
            <person name="Studer A.J."/>
            <person name="Schnable J.C."/>
            <person name="Brutnell T.P."/>
        </authorList>
    </citation>
    <scope>NUCLEOTIDE SEQUENCE [LARGE SCALE GENOMIC DNA]</scope>
    <source>
        <strain evidence="3">cv. Kellogg 1175</strain>
        <tissue evidence="2">Leaf</tissue>
    </source>
</reference>
<dbReference type="AlphaFoldDB" id="A0A1E5URS6"/>
<protein>
    <recommendedName>
        <fullName evidence="1">RNase H type-1 domain-containing protein</fullName>
    </recommendedName>
</protein>
<keyword evidence="3" id="KW-1185">Reference proteome</keyword>
<evidence type="ECO:0000259" key="1">
    <source>
        <dbReference type="Pfam" id="PF13456"/>
    </source>
</evidence>
<dbReference type="STRING" id="888268.A0A1E5URS6"/>
<evidence type="ECO:0000313" key="2">
    <source>
        <dbReference type="EMBL" id="OEL15589.1"/>
    </source>
</evidence>
<dbReference type="Proteomes" id="UP000095767">
    <property type="component" value="Unassembled WGS sequence"/>
</dbReference>
<dbReference type="PANTHER" id="PTHR47074">
    <property type="entry name" value="BNAC02G40300D PROTEIN"/>
    <property type="match status" value="1"/>
</dbReference>
<dbReference type="GO" id="GO:0003676">
    <property type="term" value="F:nucleic acid binding"/>
    <property type="evidence" value="ECO:0007669"/>
    <property type="project" value="InterPro"/>
</dbReference>
<dbReference type="PANTHER" id="PTHR47074:SF70">
    <property type="entry name" value="OS07G0513450 PROTEIN"/>
    <property type="match status" value="1"/>
</dbReference>
<dbReference type="InterPro" id="IPR002156">
    <property type="entry name" value="RNaseH_domain"/>
</dbReference>
<dbReference type="EMBL" id="LWDX02066227">
    <property type="protein sequence ID" value="OEL15589.1"/>
    <property type="molecule type" value="Genomic_DNA"/>
</dbReference>
<dbReference type="OrthoDB" id="679727at2759"/>
<dbReference type="Pfam" id="PF13456">
    <property type="entry name" value="RVT_3"/>
    <property type="match status" value="1"/>
</dbReference>
<dbReference type="GO" id="GO:0004523">
    <property type="term" value="F:RNA-DNA hybrid ribonuclease activity"/>
    <property type="evidence" value="ECO:0007669"/>
    <property type="project" value="InterPro"/>
</dbReference>
<comment type="caution">
    <text evidence="2">The sequence shown here is derived from an EMBL/GenBank/DDBJ whole genome shotgun (WGS) entry which is preliminary data.</text>
</comment>
<accession>A0A1E5URS6</accession>
<gene>
    <name evidence="2" type="ORF">BAE44_0023392</name>
</gene>